<dbReference type="OrthoDB" id="116396at2"/>
<dbReference type="SMART" id="SM01118">
    <property type="entry name" value="CYTH"/>
    <property type="match status" value="1"/>
</dbReference>
<dbReference type="AlphaFoldDB" id="A0A1G7IX79"/>
<proteinExistence type="predicted"/>
<evidence type="ECO:0000313" key="2">
    <source>
        <dbReference type="EMBL" id="SDF17300.1"/>
    </source>
</evidence>
<keyword evidence="3" id="KW-1185">Reference proteome</keyword>
<evidence type="ECO:0000313" key="3">
    <source>
        <dbReference type="Proteomes" id="UP000182427"/>
    </source>
</evidence>
<organism evidence="2 3">
    <name type="scientific">Terriglobus roseus</name>
    <dbReference type="NCBI Taxonomy" id="392734"/>
    <lineage>
        <taxon>Bacteria</taxon>
        <taxon>Pseudomonadati</taxon>
        <taxon>Acidobacteriota</taxon>
        <taxon>Terriglobia</taxon>
        <taxon>Terriglobales</taxon>
        <taxon>Acidobacteriaceae</taxon>
        <taxon>Terriglobus</taxon>
    </lineage>
</organism>
<dbReference type="SUPFAM" id="SSF55154">
    <property type="entry name" value="CYTH-like phosphatases"/>
    <property type="match status" value="1"/>
</dbReference>
<dbReference type="Gene3D" id="2.40.320.10">
    <property type="entry name" value="Hypothetical Protein Pfu-838710-001"/>
    <property type="match status" value="1"/>
</dbReference>
<reference evidence="2 3" key="1">
    <citation type="submission" date="2016-10" db="EMBL/GenBank/DDBJ databases">
        <authorList>
            <person name="de Groot N.N."/>
        </authorList>
    </citation>
    <scope>NUCLEOTIDE SEQUENCE [LARGE SCALE GENOMIC DNA]</scope>
    <source>
        <strain evidence="2 3">GAS232</strain>
    </source>
</reference>
<dbReference type="PANTHER" id="PTHR21028">
    <property type="entry name" value="SI:CH211-156B7.4"/>
    <property type="match status" value="1"/>
</dbReference>
<dbReference type="InterPro" id="IPR008173">
    <property type="entry name" value="Adenylyl_cyclase_CyaB"/>
</dbReference>
<sequence>MQHAEIELKFRVGDVREFHTRALHAGFQIHTERTLERNTLFDTPERRLLSERQILRLREYNGRNLLTHKKPPADNDDTSFYKKRVETETDVADPDALATVFVELGYGPVFRYEKFRTEFHDGQGELLLDETPIGIFAELEGTPDWIDQALERLNISRELCFTDSYGRMFLDWKQRSASLAENMTFEEIESSRALV</sequence>
<dbReference type="EMBL" id="LT629690">
    <property type="protein sequence ID" value="SDF17300.1"/>
    <property type="molecule type" value="Genomic_DNA"/>
</dbReference>
<feature type="domain" description="CYTH" evidence="1">
    <location>
        <begin position="3"/>
        <end position="171"/>
    </location>
</feature>
<dbReference type="Proteomes" id="UP000182427">
    <property type="component" value="Chromosome I"/>
</dbReference>
<dbReference type="InterPro" id="IPR023577">
    <property type="entry name" value="CYTH_domain"/>
</dbReference>
<evidence type="ECO:0000259" key="1">
    <source>
        <dbReference type="PROSITE" id="PS51707"/>
    </source>
</evidence>
<dbReference type="InterPro" id="IPR033469">
    <property type="entry name" value="CYTH-like_dom_sf"/>
</dbReference>
<protein>
    <submittedName>
        <fullName evidence="2">Adenylate cyclase, class 2</fullName>
    </submittedName>
</protein>
<accession>A0A1G7IX79</accession>
<name>A0A1G7IX79_9BACT</name>
<dbReference type="PROSITE" id="PS51707">
    <property type="entry name" value="CYTH"/>
    <property type="match status" value="1"/>
</dbReference>
<dbReference type="Pfam" id="PF01928">
    <property type="entry name" value="CYTH"/>
    <property type="match status" value="1"/>
</dbReference>
<gene>
    <name evidence="2" type="ORF">SAMN05444167_1608</name>
</gene>
<dbReference type="PANTHER" id="PTHR21028:SF2">
    <property type="entry name" value="CYTH DOMAIN-CONTAINING PROTEIN"/>
    <property type="match status" value="1"/>
</dbReference>
<dbReference type="RefSeq" id="WP_083344672.1">
    <property type="nucleotide sequence ID" value="NZ_LT629690.1"/>
</dbReference>
<dbReference type="CDD" id="cd07890">
    <property type="entry name" value="CYTH-like_AC_IV-like"/>
    <property type="match status" value="1"/>
</dbReference>